<evidence type="ECO:0000313" key="2">
    <source>
        <dbReference type="EMBL" id="MCX5466529.1"/>
    </source>
</evidence>
<evidence type="ECO:0000256" key="1">
    <source>
        <dbReference type="SAM" id="Phobius"/>
    </source>
</evidence>
<feature type="transmembrane region" description="Helical" evidence="1">
    <location>
        <begin position="6"/>
        <end position="28"/>
    </location>
</feature>
<feature type="transmembrane region" description="Helical" evidence="1">
    <location>
        <begin position="40"/>
        <end position="59"/>
    </location>
</feature>
<protein>
    <submittedName>
        <fullName evidence="2">Uncharacterized protein</fullName>
    </submittedName>
</protein>
<evidence type="ECO:0000313" key="3">
    <source>
        <dbReference type="Proteomes" id="UP001146019"/>
    </source>
</evidence>
<dbReference type="EMBL" id="JAPKMY010000001">
    <property type="protein sequence ID" value="MCX5466529.1"/>
    <property type="molecule type" value="Genomic_DNA"/>
</dbReference>
<organism evidence="2 3">
    <name type="scientific">Acinetobacter nematophilus</name>
    <dbReference type="NCBI Taxonomy" id="2994642"/>
    <lineage>
        <taxon>Bacteria</taxon>
        <taxon>Pseudomonadati</taxon>
        <taxon>Pseudomonadota</taxon>
        <taxon>Gammaproteobacteria</taxon>
        <taxon>Moraxellales</taxon>
        <taxon>Moraxellaceae</taxon>
        <taxon>Acinetobacter</taxon>
    </lineage>
</organism>
<keyword evidence="1" id="KW-0812">Transmembrane</keyword>
<name>A0A9X3DWS4_9GAMM</name>
<proteinExistence type="predicted"/>
<keyword evidence="1" id="KW-1133">Transmembrane helix</keyword>
<dbReference type="RefSeq" id="WP_266129037.1">
    <property type="nucleotide sequence ID" value="NZ_JAPKMY010000001.1"/>
</dbReference>
<sequence>MNSLFSLLFTLAYFSVFFAGLFACLYLAHSYLKSHHFFKAGSTSTLALLAIGGLLQAIIGA</sequence>
<dbReference type="Proteomes" id="UP001146019">
    <property type="component" value="Unassembled WGS sequence"/>
</dbReference>
<keyword evidence="1" id="KW-0472">Membrane</keyword>
<dbReference type="AlphaFoldDB" id="A0A9X3DWS4"/>
<accession>A0A9X3DWS4</accession>
<keyword evidence="3" id="KW-1185">Reference proteome</keyword>
<gene>
    <name evidence="2" type="ORF">OSH00_02120</name>
</gene>
<reference evidence="2" key="1">
    <citation type="submission" date="2022-11" db="EMBL/GenBank/DDBJ databases">
        <title>Biodiversity and phylogenetic relationships of bacteria.</title>
        <authorList>
            <person name="Machado R.A.R."/>
            <person name="Bhat A."/>
            <person name="Loulou A."/>
            <person name="Kallel S."/>
        </authorList>
    </citation>
    <scope>NUCLEOTIDE SEQUENCE</scope>
    <source>
        <strain evidence="2">A-IN1</strain>
    </source>
</reference>
<comment type="caution">
    <text evidence="2">The sequence shown here is derived from an EMBL/GenBank/DDBJ whole genome shotgun (WGS) entry which is preliminary data.</text>
</comment>